<proteinExistence type="inferred from homology"/>
<accession>A0A7X0H7D0</accession>
<dbReference type="GO" id="GO:0055129">
    <property type="term" value="P:L-proline biosynthetic process"/>
    <property type="evidence" value="ECO:0007669"/>
    <property type="project" value="UniProtKB-UniRule"/>
</dbReference>
<dbReference type="FunFam" id="3.40.1160.10:FF:000006">
    <property type="entry name" value="Glutamate 5-kinase"/>
    <property type="match status" value="1"/>
</dbReference>
<dbReference type="PRINTS" id="PR00474">
    <property type="entry name" value="GLU5KINASE"/>
</dbReference>
<dbReference type="Pfam" id="PF01472">
    <property type="entry name" value="PUA"/>
    <property type="match status" value="1"/>
</dbReference>
<evidence type="ECO:0000256" key="4">
    <source>
        <dbReference type="ARBA" id="ARBA00022679"/>
    </source>
</evidence>
<dbReference type="AlphaFoldDB" id="A0A7X0H7D0"/>
<keyword evidence="4 8" id="KW-0808">Transferase</keyword>
<feature type="binding site" evidence="8">
    <location>
        <position position="164"/>
    </location>
    <ligand>
        <name>substrate</name>
    </ligand>
</feature>
<dbReference type="InterPro" id="IPR011529">
    <property type="entry name" value="Glu_5kinase"/>
</dbReference>
<dbReference type="Gene3D" id="2.30.130.10">
    <property type="entry name" value="PUA domain"/>
    <property type="match status" value="1"/>
</dbReference>
<dbReference type="UniPathway" id="UPA00098">
    <property type="reaction ID" value="UER00359"/>
</dbReference>
<dbReference type="Proteomes" id="UP000541810">
    <property type="component" value="Unassembled WGS sequence"/>
</dbReference>
<comment type="similarity">
    <text evidence="8">Belongs to the glutamate 5-kinase family.</text>
</comment>
<keyword evidence="5 8" id="KW-0547">Nucleotide-binding</keyword>
<dbReference type="InterPro" id="IPR002478">
    <property type="entry name" value="PUA"/>
</dbReference>
<dbReference type="RefSeq" id="WP_184678133.1">
    <property type="nucleotide sequence ID" value="NZ_JACHGY010000001.1"/>
</dbReference>
<evidence type="ECO:0000256" key="6">
    <source>
        <dbReference type="ARBA" id="ARBA00022777"/>
    </source>
</evidence>
<dbReference type="PIRSF" id="PIRSF000729">
    <property type="entry name" value="GK"/>
    <property type="match status" value="1"/>
</dbReference>
<comment type="caution">
    <text evidence="10">The sequence shown here is derived from an EMBL/GenBank/DDBJ whole genome shotgun (WGS) entry which is preliminary data.</text>
</comment>
<evidence type="ECO:0000256" key="8">
    <source>
        <dbReference type="HAMAP-Rule" id="MF_00456"/>
    </source>
</evidence>
<dbReference type="SUPFAM" id="SSF53633">
    <property type="entry name" value="Carbamate kinase-like"/>
    <property type="match status" value="1"/>
</dbReference>
<gene>
    <name evidence="8" type="primary">proB</name>
    <name evidence="10" type="ORF">HNQ40_002437</name>
</gene>
<comment type="catalytic activity">
    <reaction evidence="8">
        <text>L-glutamate + ATP = L-glutamyl 5-phosphate + ADP</text>
        <dbReference type="Rhea" id="RHEA:14877"/>
        <dbReference type="ChEBI" id="CHEBI:29985"/>
        <dbReference type="ChEBI" id="CHEBI:30616"/>
        <dbReference type="ChEBI" id="CHEBI:58274"/>
        <dbReference type="ChEBI" id="CHEBI:456216"/>
        <dbReference type="EC" id="2.7.2.11"/>
    </reaction>
</comment>
<dbReference type="SMART" id="SM00359">
    <property type="entry name" value="PUA"/>
    <property type="match status" value="1"/>
</dbReference>
<evidence type="ECO:0000256" key="3">
    <source>
        <dbReference type="ARBA" id="ARBA00022650"/>
    </source>
</evidence>
<feature type="binding site" evidence="8">
    <location>
        <position position="65"/>
    </location>
    <ligand>
        <name>substrate</name>
    </ligand>
</feature>
<feature type="binding site" evidence="8">
    <location>
        <position position="20"/>
    </location>
    <ligand>
        <name>ATP</name>
        <dbReference type="ChEBI" id="CHEBI:30616"/>
    </ligand>
</feature>
<keyword evidence="7 8" id="KW-0067">ATP-binding</keyword>
<dbReference type="InterPro" id="IPR005715">
    <property type="entry name" value="Glu_5kinase/COase_Synthase"/>
</dbReference>
<dbReference type="InterPro" id="IPR041739">
    <property type="entry name" value="G5K_ProB"/>
</dbReference>
<feature type="binding site" evidence="8">
    <location>
        <position position="152"/>
    </location>
    <ligand>
        <name>substrate</name>
    </ligand>
</feature>
<dbReference type="InterPro" id="IPR019797">
    <property type="entry name" value="Glutamate_5-kinase_CS"/>
</dbReference>
<evidence type="ECO:0000256" key="1">
    <source>
        <dbReference type="ARBA" id="ARBA00022490"/>
    </source>
</evidence>
<dbReference type="GO" id="GO:0003723">
    <property type="term" value="F:RNA binding"/>
    <property type="evidence" value="ECO:0007669"/>
    <property type="project" value="InterPro"/>
</dbReference>
<reference evidence="10 11" key="1">
    <citation type="submission" date="2020-08" db="EMBL/GenBank/DDBJ databases">
        <title>Genomic Encyclopedia of Type Strains, Phase IV (KMG-IV): sequencing the most valuable type-strain genomes for metagenomic binning, comparative biology and taxonomic classification.</title>
        <authorList>
            <person name="Goeker M."/>
        </authorList>
    </citation>
    <scope>NUCLEOTIDE SEQUENCE [LARGE SCALE GENOMIC DNA]</scope>
    <source>
        <strain evidence="10 11">DSM 103725</strain>
    </source>
</reference>
<dbReference type="PANTHER" id="PTHR43654:SF1">
    <property type="entry name" value="ISOPENTENYL PHOSPHATE KINASE"/>
    <property type="match status" value="1"/>
</dbReference>
<dbReference type="InterPro" id="IPR015947">
    <property type="entry name" value="PUA-like_sf"/>
</dbReference>
<dbReference type="InterPro" id="IPR036974">
    <property type="entry name" value="PUA_sf"/>
</dbReference>
<keyword evidence="2 8" id="KW-0028">Amino-acid biosynthesis</keyword>
<keyword evidence="3 8" id="KW-0641">Proline biosynthesis</keyword>
<comment type="function">
    <text evidence="8">Catalyzes the transfer of a phosphate group to glutamate to form L-glutamate 5-phosphate.</text>
</comment>
<comment type="caution">
    <text evidence="8">Lacks conserved residue(s) required for the propagation of feature annotation.</text>
</comment>
<evidence type="ECO:0000259" key="9">
    <source>
        <dbReference type="SMART" id="SM00359"/>
    </source>
</evidence>
<evidence type="ECO:0000256" key="5">
    <source>
        <dbReference type="ARBA" id="ARBA00022741"/>
    </source>
</evidence>
<evidence type="ECO:0000256" key="2">
    <source>
        <dbReference type="ARBA" id="ARBA00022605"/>
    </source>
</evidence>
<protein>
    <recommendedName>
        <fullName evidence="8">Glutamate 5-kinase</fullName>
        <ecNumber evidence="8">2.7.2.11</ecNumber>
    </recommendedName>
    <alternativeName>
        <fullName evidence="8">Gamma-glutamyl kinase</fullName>
        <shortName evidence="8">GK</shortName>
    </alternativeName>
</protein>
<sequence>MSSTDLRQSVIRDAKQVVVKIGTQLITGGTAKKALPAVDLDFIADVARQIAELADAGVQVTLVSSGAIGAGCVEMGLDKRPTDVAEQQAVAAIGQRALMTYWHDALAKHGLGVGQVLLTRADFDDRLRFLNIRNCVTKLHEMKCIPVLNENDTVAVEEIRFGDNDLLAALMCSALRAQVLLLLTSVDGLLDGSGKVIDRVDNVLDQLQHVRQDKSTWGSGGMQTKLEAARVVTESGELAVIASGKQPDIIRRVLSGEANLGTVFAPAVRSLDSRRRWIGLTARPAGAITLDPGAAEAISQKSKSLLAAGVRDLTGRFERGDVVMLRDPHGKEIARGLTNYSADELRLIQGKRSNQIAGILGKAAYKAVVQREHLVLLGA</sequence>
<dbReference type="CDD" id="cd04242">
    <property type="entry name" value="AAK_G5K_ProB"/>
    <property type="match status" value="1"/>
</dbReference>
<comment type="subcellular location">
    <subcellularLocation>
        <location evidence="8">Cytoplasm</location>
    </subcellularLocation>
</comment>
<keyword evidence="1 8" id="KW-0963">Cytoplasm</keyword>
<evidence type="ECO:0000313" key="10">
    <source>
        <dbReference type="EMBL" id="MBB6430631.1"/>
    </source>
</evidence>
<dbReference type="GO" id="GO:0005829">
    <property type="term" value="C:cytosol"/>
    <property type="evidence" value="ECO:0007669"/>
    <property type="project" value="TreeGrafter"/>
</dbReference>
<dbReference type="InterPro" id="IPR001057">
    <property type="entry name" value="Glu/AcGlu_kinase"/>
</dbReference>
<dbReference type="EMBL" id="JACHGY010000001">
    <property type="protein sequence ID" value="MBB6430631.1"/>
    <property type="molecule type" value="Genomic_DNA"/>
</dbReference>
<dbReference type="Pfam" id="PF00696">
    <property type="entry name" value="AA_kinase"/>
    <property type="match status" value="1"/>
</dbReference>
<dbReference type="CDD" id="cd21157">
    <property type="entry name" value="PUA_G5K"/>
    <property type="match status" value="1"/>
</dbReference>
<feature type="binding site" evidence="8">
    <location>
        <begin position="219"/>
        <end position="225"/>
    </location>
    <ligand>
        <name>ATP</name>
        <dbReference type="ChEBI" id="CHEBI:30616"/>
    </ligand>
</feature>
<dbReference type="PROSITE" id="PS00902">
    <property type="entry name" value="GLUTAMATE_5_KINASE"/>
    <property type="match status" value="1"/>
</dbReference>
<dbReference type="PANTHER" id="PTHR43654">
    <property type="entry name" value="GLUTAMATE 5-KINASE"/>
    <property type="match status" value="1"/>
</dbReference>
<keyword evidence="11" id="KW-1185">Reference proteome</keyword>
<dbReference type="PROSITE" id="PS50890">
    <property type="entry name" value="PUA"/>
    <property type="match status" value="1"/>
</dbReference>
<evidence type="ECO:0000256" key="7">
    <source>
        <dbReference type="ARBA" id="ARBA00022840"/>
    </source>
</evidence>
<dbReference type="Gene3D" id="3.40.1160.10">
    <property type="entry name" value="Acetylglutamate kinase-like"/>
    <property type="match status" value="1"/>
</dbReference>
<dbReference type="SUPFAM" id="SSF88697">
    <property type="entry name" value="PUA domain-like"/>
    <property type="match status" value="1"/>
</dbReference>
<dbReference type="EC" id="2.7.2.11" evidence="8"/>
<dbReference type="NCBIfam" id="TIGR01027">
    <property type="entry name" value="proB"/>
    <property type="match status" value="1"/>
</dbReference>
<name>A0A7X0H7D0_9BACT</name>
<comment type="pathway">
    <text evidence="8">Amino-acid biosynthesis; L-proline biosynthesis; L-glutamate 5-semialdehyde from L-glutamate: step 1/2.</text>
</comment>
<feature type="domain" description="PUA" evidence="9">
    <location>
        <begin position="286"/>
        <end position="366"/>
    </location>
</feature>
<dbReference type="GO" id="GO:0004349">
    <property type="term" value="F:glutamate 5-kinase activity"/>
    <property type="evidence" value="ECO:0007669"/>
    <property type="project" value="UniProtKB-UniRule"/>
</dbReference>
<dbReference type="InterPro" id="IPR001048">
    <property type="entry name" value="Asp/Glu/Uridylate_kinase"/>
</dbReference>
<evidence type="ECO:0000313" key="11">
    <source>
        <dbReference type="Proteomes" id="UP000541810"/>
    </source>
</evidence>
<organism evidence="10 11">
    <name type="scientific">Algisphaera agarilytica</name>
    <dbReference type="NCBI Taxonomy" id="1385975"/>
    <lineage>
        <taxon>Bacteria</taxon>
        <taxon>Pseudomonadati</taxon>
        <taxon>Planctomycetota</taxon>
        <taxon>Phycisphaerae</taxon>
        <taxon>Phycisphaerales</taxon>
        <taxon>Phycisphaeraceae</taxon>
        <taxon>Algisphaera</taxon>
    </lineage>
</organism>
<dbReference type="InterPro" id="IPR036393">
    <property type="entry name" value="AceGlu_kinase-like_sf"/>
</dbReference>
<dbReference type="GO" id="GO:0005524">
    <property type="term" value="F:ATP binding"/>
    <property type="evidence" value="ECO:0007669"/>
    <property type="project" value="UniProtKB-KW"/>
</dbReference>
<keyword evidence="6 8" id="KW-0418">Kinase</keyword>
<dbReference type="HAMAP" id="MF_00456">
    <property type="entry name" value="ProB"/>
    <property type="match status" value="1"/>
</dbReference>